<reference evidence="2" key="1">
    <citation type="submission" date="2022-03" db="EMBL/GenBank/DDBJ databases">
        <authorList>
            <person name="Tunstrom K."/>
        </authorList>
    </citation>
    <scope>NUCLEOTIDE SEQUENCE</scope>
</reference>
<organism evidence="2 3">
    <name type="scientific">Euphydryas editha</name>
    <name type="common">Edith's checkerspot</name>
    <dbReference type="NCBI Taxonomy" id="104508"/>
    <lineage>
        <taxon>Eukaryota</taxon>
        <taxon>Metazoa</taxon>
        <taxon>Ecdysozoa</taxon>
        <taxon>Arthropoda</taxon>
        <taxon>Hexapoda</taxon>
        <taxon>Insecta</taxon>
        <taxon>Pterygota</taxon>
        <taxon>Neoptera</taxon>
        <taxon>Endopterygota</taxon>
        <taxon>Lepidoptera</taxon>
        <taxon>Glossata</taxon>
        <taxon>Ditrysia</taxon>
        <taxon>Papilionoidea</taxon>
        <taxon>Nymphalidae</taxon>
        <taxon>Nymphalinae</taxon>
        <taxon>Euphydryas</taxon>
    </lineage>
</organism>
<dbReference type="GO" id="GO:0071897">
    <property type="term" value="P:DNA biosynthetic process"/>
    <property type="evidence" value="ECO:0007669"/>
    <property type="project" value="UniProtKB-ARBA"/>
</dbReference>
<dbReference type="Pfam" id="PF00078">
    <property type="entry name" value="RVT_1"/>
    <property type="match status" value="1"/>
</dbReference>
<keyword evidence="3" id="KW-1185">Reference proteome</keyword>
<feature type="domain" description="Reverse transcriptase" evidence="1">
    <location>
        <begin position="1"/>
        <end position="210"/>
    </location>
</feature>
<dbReference type="EMBL" id="CAKOGL010000027">
    <property type="protein sequence ID" value="CAH2104997.1"/>
    <property type="molecule type" value="Genomic_DNA"/>
</dbReference>
<sequence length="389" mass="45761">MKNIHFLLLKSIGFDEKLFFCCVFVILLIEKFLEFNKPLYIVFIDYQKAFDNLLHSSIWEALISNEVPLEYIQVLKNIYDNNTSRVKLETTGPPIQIKRGVRQGDPISPTIFIAVLESIIGKLNWEKVGININGRYLSHLRFADDIVLLSESTTQLQLMINSLHEESRKAGLEINLDKTNIMTNHTKIPIYLRNRPLSYADTYIYLGKQISFNPRNNELEVERRVNITWRKFWNLKEILKSDMSINLKSRVMNTCLLPSLTYACQTWKFTSKLKNKIITSQRSMERSILKIKKIQKIRHTAIRQKTKVIDALSYSQKLKWRWAGHVARLNDNRWTKMTTSWLGPSGQRKRGRPNTRWTDDIIKIAGTHWMREAEDKEKWLSLEEAFTLR</sequence>
<dbReference type="CDD" id="cd01650">
    <property type="entry name" value="RT_nLTR_like"/>
    <property type="match status" value="1"/>
</dbReference>
<proteinExistence type="predicted"/>
<dbReference type="InterPro" id="IPR043128">
    <property type="entry name" value="Rev_trsase/Diguanyl_cyclase"/>
</dbReference>
<evidence type="ECO:0000313" key="2">
    <source>
        <dbReference type="EMBL" id="CAH2104997.1"/>
    </source>
</evidence>
<gene>
    <name evidence="2" type="ORF">EEDITHA_LOCUS19316</name>
</gene>
<dbReference type="InterPro" id="IPR000477">
    <property type="entry name" value="RT_dom"/>
</dbReference>
<protein>
    <recommendedName>
        <fullName evidence="1">Reverse transcriptase domain-containing protein</fullName>
    </recommendedName>
</protein>
<dbReference type="Gene3D" id="3.30.70.270">
    <property type="match status" value="1"/>
</dbReference>
<dbReference type="PANTHER" id="PTHR47027">
    <property type="entry name" value="REVERSE TRANSCRIPTASE DOMAIN-CONTAINING PROTEIN"/>
    <property type="match status" value="1"/>
</dbReference>
<evidence type="ECO:0000313" key="3">
    <source>
        <dbReference type="Proteomes" id="UP001153954"/>
    </source>
</evidence>
<dbReference type="PROSITE" id="PS50878">
    <property type="entry name" value="RT_POL"/>
    <property type="match status" value="1"/>
</dbReference>
<dbReference type="Proteomes" id="UP001153954">
    <property type="component" value="Unassembled WGS sequence"/>
</dbReference>
<dbReference type="AlphaFoldDB" id="A0AAU9V0Y6"/>
<accession>A0AAU9V0Y6</accession>
<dbReference type="SUPFAM" id="SSF56672">
    <property type="entry name" value="DNA/RNA polymerases"/>
    <property type="match status" value="1"/>
</dbReference>
<dbReference type="InterPro" id="IPR043502">
    <property type="entry name" value="DNA/RNA_pol_sf"/>
</dbReference>
<comment type="caution">
    <text evidence="2">The sequence shown here is derived from an EMBL/GenBank/DDBJ whole genome shotgun (WGS) entry which is preliminary data.</text>
</comment>
<name>A0AAU9V0Y6_EUPED</name>
<evidence type="ECO:0000259" key="1">
    <source>
        <dbReference type="PROSITE" id="PS50878"/>
    </source>
</evidence>
<dbReference type="PANTHER" id="PTHR47027:SF20">
    <property type="entry name" value="REVERSE TRANSCRIPTASE-LIKE PROTEIN WITH RNA-DIRECTED DNA POLYMERASE DOMAIN"/>
    <property type="match status" value="1"/>
</dbReference>